<keyword evidence="3" id="KW-1185">Reference proteome</keyword>
<dbReference type="SUPFAM" id="SSF48371">
    <property type="entry name" value="ARM repeat"/>
    <property type="match status" value="1"/>
</dbReference>
<sequence length="482" mass="52865">MVCPCDASPEGTHSDSTKDVVGETHAEAAESFDIDLSALIWLAGQLRRDLASELVASVPHRLLLISVQTATVDSFDTSEERQLEVLDHKLIYMQRLATFYIWILSKETPEFVATVADTIMAALLRLLGISSAAVGAFLLAGVEPAAIPSRALRRDPLRSVSLVDEALQAFRKSAISCLRKCYKLAAAAFAQFALRLEMEELRSRLVKVLDWARSKQPKLLEQQRLRKAKDFESFDAAADAAAACRVMALTSTMSCIADAAPGIAEELLLPLGTKDVSSALVACRRFAVQIAGQRARKRRKTSEKDANPMEALQSHTWWWFDVACSCLDFIATACKSPSSAGTEAKTFADTAEELRDPVVNLLDIFEFLSEAFGTTTELRKALEAAVVALTNVASESGVKMLVQAILEKSRSEDAEVRLGAVRCVHRIWMDLGVQVVMCLSEVTMYASELLEDEDSRVEMAVRAMIKTMEDCTGESLQDTLKS</sequence>
<comment type="subcellular location">
    <subcellularLocation>
        <location evidence="1">Nucleus</location>
        <location evidence="1">Nucleolus</location>
    </subcellularLocation>
</comment>
<comment type="similarity">
    <text evidence="1">Belongs to the HEATR1/UTP10 family.</text>
</comment>
<accession>A0A812NW76</accession>
<protein>
    <recommendedName>
        <fullName evidence="1">HEAT repeat-containing protein 1</fullName>
    </recommendedName>
</protein>
<dbReference type="GO" id="GO:0030686">
    <property type="term" value="C:90S preribosome"/>
    <property type="evidence" value="ECO:0007669"/>
    <property type="project" value="TreeGrafter"/>
</dbReference>
<dbReference type="EMBL" id="CAJNIZ010012169">
    <property type="protein sequence ID" value="CAE7330668.1"/>
    <property type="molecule type" value="Genomic_DNA"/>
</dbReference>
<organism evidence="2 3">
    <name type="scientific">Symbiodinium pilosum</name>
    <name type="common">Dinoflagellate</name>
    <dbReference type="NCBI Taxonomy" id="2952"/>
    <lineage>
        <taxon>Eukaryota</taxon>
        <taxon>Sar</taxon>
        <taxon>Alveolata</taxon>
        <taxon>Dinophyceae</taxon>
        <taxon>Suessiales</taxon>
        <taxon>Symbiodiniaceae</taxon>
        <taxon>Symbiodinium</taxon>
    </lineage>
</organism>
<proteinExistence type="inferred from homology"/>
<comment type="caution">
    <text evidence="2">The sequence shown here is derived from an EMBL/GenBank/DDBJ whole genome shotgun (WGS) entry which is preliminary data.</text>
</comment>
<gene>
    <name evidence="2" type="primary">utp10</name>
    <name evidence="2" type="ORF">SPIL2461_LOCUS7675</name>
</gene>
<keyword evidence="1" id="KW-0698">rRNA processing</keyword>
<dbReference type="InterPro" id="IPR011989">
    <property type="entry name" value="ARM-like"/>
</dbReference>
<keyword evidence="1" id="KW-0687">Ribonucleoprotein</keyword>
<dbReference type="GO" id="GO:0032040">
    <property type="term" value="C:small-subunit processome"/>
    <property type="evidence" value="ECO:0007669"/>
    <property type="project" value="TreeGrafter"/>
</dbReference>
<dbReference type="GO" id="GO:0030515">
    <property type="term" value="F:snoRNA binding"/>
    <property type="evidence" value="ECO:0007669"/>
    <property type="project" value="TreeGrafter"/>
</dbReference>
<comment type="function">
    <text evidence="1">Involved in nucleolar processing of pre-18S ribosomal RNA.</text>
</comment>
<dbReference type="InterPro" id="IPR016024">
    <property type="entry name" value="ARM-type_fold"/>
</dbReference>
<reference evidence="2" key="1">
    <citation type="submission" date="2021-02" db="EMBL/GenBank/DDBJ databases">
        <authorList>
            <person name="Dougan E. K."/>
            <person name="Rhodes N."/>
            <person name="Thang M."/>
            <person name="Chan C."/>
        </authorList>
    </citation>
    <scope>NUCLEOTIDE SEQUENCE</scope>
</reference>
<dbReference type="GO" id="GO:0034455">
    <property type="term" value="C:t-UTP complex"/>
    <property type="evidence" value="ECO:0007669"/>
    <property type="project" value="TreeGrafter"/>
</dbReference>
<dbReference type="OrthoDB" id="434933at2759"/>
<dbReference type="AlphaFoldDB" id="A0A812NW76"/>
<dbReference type="PANTHER" id="PTHR13457:SF1">
    <property type="entry name" value="HEAT REPEAT-CONTAINING PROTEIN 1"/>
    <property type="match status" value="1"/>
</dbReference>
<evidence type="ECO:0000313" key="3">
    <source>
        <dbReference type="Proteomes" id="UP000649617"/>
    </source>
</evidence>
<dbReference type="InterPro" id="IPR040191">
    <property type="entry name" value="UTP10"/>
</dbReference>
<name>A0A812NW76_SYMPI</name>
<keyword evidence="1" id="KW-0690">Ribosome biogenesis</keyword>
<dbReference type="GO" id="GO:0045943">
    <property type="term" value="P:positive regulation of transcription by RNA polymerase I"/>
    <property type="evidence" value="ECO:0007669"/>
    <property type="project" value="TreeGrafter"/>
</dbReference>
<evidence type="ECO:0000313" key="2">
    <source>
        <dbReference type="EMBL" id="CAE7330668.1"/>
    </source>
</evidence>
<dbReference type="GO" id="GO:0000462">
    <property type="term" value="P:maturation of SSU-rRNA from tricistronic rRNA transcript (SSU-rRNA, 5.8S rRNA, LSU-rRNA)"/>
    <property type="evidence" value="ECO:0007669"/>
    <property type="project" value="TreeGrafter"/>
</dbReference>
<dbReference type="Proteomes" id="UP000649617">
    <property type="component" value="Unassembled WGS sequence"/>
</dbReference>
<dbReference type="PANTHER" id="PTHR13457">
    <property type="entry name" value="BAP28"/>
    <property type="match status" value="1"/>
</dbReference>
<evidence type="ECO:0000256" key="1">
    <source>
        <dbReference type="RuleBase" id="RU367065"/>
    </source>
</evidence>
<keyword evidence="1" id="KW-0539">Nucleus</keyword>
<dbReference type="Gene3D" id="1.25.10.10">
    <property type="entry name" value="Leucine-rich Repeat Variant"/>
    <property type="match status" value="1"/>
</dbReference>